<dbReference type="Gene3D" id="1.10.150.320">
    <property type="entry name" value="Photosystem II 12 kDa extrinsic protein"/>
    <property type="match status" value="1"/>
</dbReference>
<dbReference type="InterPro" id="IPR051675">
    <property type="entry name" value="Endo/Exo/Phosphatase_dom_1"/>
</dbReference>
<accession>A0A917FT27</accession>
<evidence type="ECO:0000259" key="3">
    <source>
        <dbReference type="SMART" id="SM00278"/>
    </source>
</evidence>
<dbReference type="AlphaFoldDB" id="A0A917FT27"/>
<evidence type="ECO:0000256" key="2">
    <source>
        <dbReference type="SAM" id="Phobius"/>
    </source>
</evidence>
<dbReference type="GO" id="GO:0015627">
    <property type="term" value="C:type II protein secretion system complex"/>
    <property type="evidence" value="ECO:0007669"/>
    <property type="project" value="TreeGrafter"/>
</dbReference>
<feature type="region of interest" description="Disordered" evidence="1">
    <location>
        <begin position="153"/>
        <end position="189"/>
    </location>
</feature>
<dbReference type="InterPro" id="IPR003583">
    <property type="entry name" value="Hlx-hairpin-Hlx_DNA-bd_motif"/>
</dbReference>
<name>A0A917FT27_9NOCA</name>
<proteinExistence type="predicted"/>
<keyword evidence="2" id="KW-0812">Transmembrane</keyword>
<reference evidence="4" key="1">
    <citation type="journal article" date="2014" name="Int. J. Syst. Evol. Microbiol.">
        <title>Complete genome sequence of Corynebacterium casei LMG S-19264T (=DSM 44701T), isolated from a smear-ripened cheese.</title>
        <authorList>
            <consortium name="US DOE Joint Genome Institute (JGI-PGF)"/>
            <person name="Walter F."/>
            <person name="Albersmeier A."/>
            <person name="Kalinowski J."/>
            <person name="Ruckert C."/>
        </authorList>
    </citation>
    <scope>NUCLEOTIDE SEQUENCE</scope>
    <source>
        <strain evidence="4">CCM 7905</strain>
    </source>
</reference>
<keyword evidence="2" id="KW-1133">Transmembrane helix</keyword>
<dbReference type="PANTHER" id="PTHR21180:SF32">
    <property type="entry name" value="ENDONUCLEASE_EXONUCLEASE_PHOSPHATASE FAMILY DOMAIN-CONTAINING PROTEIN 1"/>
    <property type="match status" value="1"/>
</dbReference>
<dbReference type="PANTHER" id="PTHR21180">
    <property type="entry name" value="ENDONUCLEASE/EXONUCLEASE/PHOSPHATASE FAMILY DOMAIN-CONTAINING PROTEIN 1"/>
    <property type="match status" value="1"/>
</dbReference>
<protein>
    <recommendedName>
        <fullName evidence="3">Helix-hairpin-helix DNA-binding motif class 1 domain-containing protein</fullName>
    </recommendedName>
</protein>
<feature type="compositionally biased region" description="Acidic residues" evidence="1">
    <location>
        <begin position="19"/>
        <end position="33"/>
    </location>
</feature>
<feature type="domain" description="Helix-hairpin-helix DNA-binding motif class 1" evidence="3">
    <location>
        <begin position="225"/>
        <end position="244"/>
    </location>
</feature>
<dbReference type="InterPro" id="IPR004509">
    <property type="entry name" value="Competence_ComEA_HhH"/>
</dbReference>
<dbReference type="Proteomes" id="UP000654257">
    <property type="component" value="Unassembled WGS sequence"/>
</dbReference>
<feature type="compositionally biased region" description="Basic and acidic residues" evidence="1">
    <location>
        <begin position="7"/>
        <end position="18"/>
    </location>
</feature>
<feature type="compositionally biased region" description="Gly residues" evidence="1">
    <location>
        <begin position="168"/>
        <end position="177"/>
    </location>
</feature>
<dbReference type="GO" id="GO:0006281">
    <property type="term" value="P:DNA repair"/>
    <property type="evidence" value="ECO:0007669"/>
    <property type="project" value="InterPro"/>
</dbReference>
<feature type="region of interest" description="Disordered" evidence="1">
    <location>
        <begin position="1"/>
        <end position="34"/>
    </location>
</feature>
<dbReference type="InterPro" id="IPR019554">
    <property type="entry name" value="Soluble_ligand-bd"/>
</dbReference>
<keyword evidence="2" id="KW-0472">Membrane</keyword>
<feature type="transmembrane region" description="Helical" evidence="2">
    <location>
        <begin position="47"/>
        <end position="66"/>
    </location>
</feature>
<dbReference type="RefSeq" id="WP_188544289.1">
    <property type="nucleotide sequence ID" value="NZ_BMCU01000002.1"/>
</dbReference>
<dbReference type="Pfam" id="PF12836">
    <property type="entry name" value="HHH_3"/>
    <property type="match status" value="1"/>
</dbReference>
<evidence type="ECO:0000313" key="5">
    <source>
        <dbReference type="Proteomes" id="UP000654257"/>
    </source>
</evidence>
<comment type="caution">
    <text evidence="4">The sequence shown here is derived from an EMBL/GenBank/DDBJ whole genome shotgun (WGS) entry which is preliminary data.</text>
</comment>
<sequence length="247" mass="24823">MAPSELRPVRRRLDAHEPEPEDAEDIEEYPDDGFDGRVRLDPGRRGMVALVGVGVAAVVLAGWFVWRDHPVSQPVPALPVVVTTSEAAEPAVAADLVVSVVGAIARPGLVTVPPGSRIADVLLAGGGALPGTDLLGLNLAQKVSDGDQIVVGAPAPPMSSAGASNAGTSGGGGSGGGDADDSTGKTLSLNDATESDLDALPGVGPVTASSIVAWRDANGPFTSVDQLGEVDGIGPARLEKLRDLVAP</sequence>
<dbReference type="Pfam" id="PF10531">
    <property type="entry name" value="SLBB"/>
    <property type="match status" value="1"/>
</dbReference>
<dbReference type="GO" id="GO:0003677">
    <property type="term" value="F:DNA binding"/>
    <property type="evidence" value="ECO:0007669"/>
    <property type="project" value="InterPro"/>
</dbReference>
<evidence type="ECO:0000313" key="4">
    <source>
        <dbReference type="EMBL" id="GGG02664.1"/>
    </source>
</evidence>
<reference evidence="4" key="2">
    <citation type="submission" date="2020-09" db="EMBL/GenBank/DDBJ databases">
        <authorList>
            <person name="Sun Q."/>
            <person name="Sedlacek I."/>
        </authorList>
    </citation>
    <scope>NUCLEOTIDE SEQUENCE</scope>
    <source>
        <strain evidence="4">CCM 7905</strain>
    </source>
</reference>
<dbReference type="InterPro" id="IPR010994">
    <property type="entry name" value="RuvA_2-like"/>
</dbReference>
<dbReference type="NCBIfam" id="TIGR00426">
    <property type="entry name" value="competence protein ComEA helix-hairpin-helix repeat region"/>
    <property type="match status" value="1"/>
</dbReference>
<feature type="domain" description="Helix-hairpin-helix DNA-binding motif class 1" evidence="3">
    <location>
        <begin position="195"/>
        <end position="214"/>
    </location>
</feature>
<dbReference type="SUPFAM" id="SSF47781">
    <property type="entry name" value="RuvA domain 2-like"/>
    <property type="match status" value="1"/>
</dbReference>
<evidence type="ECO:0000256" key="1">
    <source>
        <dbReference type="SAM" id="MobiDB-lite"/>
    </source>
</evidence>
<feature type="compositionally biased region" description="Low complexity" evidence="1">
    <location>
        <begin position="158"/>
        <end position="167"/>
    </location>
</feature>
<dbReference type="GO" id="GO:0015628">
    <property type="term" value="P:protein secretion by the type II secretion system"/>
    <property type="evidence" value="ECO:0007669"/>
    <property type="project" value="TreeGrafter"/>
</dbReference>
<gene>
    <name evidence="4" type="ORF">GCM10007304_15890</name>
</gene>
<organism evidence="4 5">
    <name type="scientific">Rhodococcoides trifolii</name>
    <dbReference type="NCBI Taxonomy" id="908250"/>
    <lineage>
        <taxon>Bacteria</taxon>
        <taxon>Bacillati</taxon>
        <taxon>Actinomycetota</taxon>
        <taxon>Actinomycetes</taxon>
        <taxon>Mycobacteriales</taxon>
        <taxon>Nocardiaceae</taxon>
        <taxon>Rhodococcoides</taxon>
    </lineage>
</organism>
<dbReference type="EMBL" id="BMCU01000002">
    <property type="protein sequence ID" value="GGG02664.1"/>
    <property type="molecule type" value="Genomic_DNA"/>
</dbReference>
<keyword evidence="5" id="KW-1185">Reference proteome</keyword>
<dbReference type="SMART" id="SM00278">
    <property type="entry name" value="HhH1"/>
    <property type="match status" value="2"/>
</dbReference>